<name>A0A9X2KYT2_9FLAO</name>
<sequence>MQTSFKITTLFLILSISLLCTQCKQQEKKSISQASDFEKFTGRWKLGNIQVQDTLTKAWNNAGGLNKDRKGFIIYDGLGGMGVHHVSENYEQYILEGKGGLDSLSQKDLKKMATNFVYFGKYRVNEDDKTIEHHIESHIYPQAWNTIAERRYEFREDSLILSPINGNFTAPVRLVWLKLDDRPK</sequence>
<protein>
    <submittedName>
        <fullName evidence="2">Lipocalin-like domain-containing protein</fullName>
    </submittedName>
</protein>
<feature type="domain" description="Lipocalin-like" evidence="1">
    <location>
        <begin position="42"/>
        <end position="162"/>
    </location>
</feature>
<dbReference type="RefSeq" id="WP_241552523.1">
    <property type="nucleotide sequence ID" value="NZ_JANCNS010000003.1"/>
</dbReference>
<dbReference type="Proteomes" id="UP001155280">
    <property type="component" value="Unassembled WGS sequence"/>
</dbReference>
<dbReference type="EMBL" id="JANCNS010000003">
    <property type="protein sequence ID" value="MCP9200853.1"/>
    <property type="molecule type" value="Genomic_DNA"/>
</dbReference>
<dbReference type="Pfam" id="PF13924">
    <property type="entry name" value="Lipocalin_5"/>
    <property type="match status" value="1"/>
</dbReference>
<dbReference type="InterPro" id="IPR024311">
    <property type="entry name" value="Lipocalin-like"/>
</dbReference>
<proteinExistence type="predicted"/>
<evidence type="ECO:0000313" key="3">
    <source>
        <dbReference type="Proteomes" id="UP001155280"/>
    </source>
</evidence>
<evidence type="ECO:0000259" key="1">
    <source>
        <dbReference type="Pfam" id="PF13924"/>
    </source>
</evidence>
<reference evidence="2" key="1">
    <citation type="submission" date="2022-07" db="EMBL/GenBank/DDBJ databases">
        <title>Gramela sediminis sp. nov., isolated from deep-sea sediment of the Indian Ocean.</title>
        <authorList>
            <person name="Shi H."/>
        </authorList>
    </citation>
    <scope>NUCLEOTIDE SEQUENCE</scope>
    <source>
        <strain evidence="2">GC03-9</strain>
    </source>
</reference>
<evidence type="ECO:0000313" key="2">
    <source>
        <dbReference type="EMBL" id="MCP9200853.1"/>
    </source>
</evidence>
<keyword evidence="3" id="KW-1185">Reference proteome</keyword>
<organism evidence="2 3">
    <name type="scientific">Christiangramia oceanisediminis</name>
    <dbReference type="NCBI Taxonomy" id="2920386"/>
    <lineage>
        <taxon>Bacteria</taxon>
        <taxon>Pseudomonadati</taxon>
        <taxon>Bacteroidota</taxon>
        <taxon>Flavobacteriia</taxon>
        <taxon>Flavobacteriales</taxon>
        <taxon>Flavobacteriaceae</taxon>
        <taxon>Christiangramia</taxon>
    </lineage>
</organism>
<comment type="caution">
    <text evidence="2">The sequence shown here is derived from an EMBL/GenBank/DDBJ whole genome shotgun (WGS) entry which is preliminary data.</text>
</comment>
<dbReference type="AlphaFoldDB" id="A0A9X2KYT2"/>
<gene>
    <name evidence="2" type="ORF">MKO06_13110</name>
</gene>
<accession>A0A9X2KYT2</accession>